<dbReference type="Pfam" id="PF14366">
    <property type="entry name" value="DUF4410"/>
    <property type="match status" value="1"/>
</dbReference>
<dbReference type="RefSeq" id="WP_013707631.1">
    <property type="nucleotide sequence ID" value="NC_015388.1"/>
</dbReference>
<feature type="chain" id="PRO_5003287224" description="DUF4410 domain-containing protein" evidence="1">
    <location>
        <begin position="27"/>
        <end position="189"/>
    </location>
</feature>
<dbReference type="eggNOG" id="ENOG5033I7V">
    <property type="taxonomic scope" value="Bacteria"/>
</dbReference>
<dbReference type="HOGENOM" id="CLU_1561429_0_0_7"/>
<evidence type="ECO:0000256" key="1">
    <source>
        <dbReference type="SAM" id="SignalP"/>
    </source>
</evidence>
<proteinExistence type="predicted"/>
<keyword evidence="3" id="KW-1185">Reference proteome</keyword>
<reference evidence="2 3" key="1">
    <citation type="journal article" date="2011" name="Stand. Genomic Sci.">
        <title>Complete genome sequence of the acetate-degrading sulfate reducer Desulfobacca acetoxidans type strain (ASRB2).</title>
        <authorList>
            <person name="Goker M."/>
            <person name="Teshima H."/>
            <person name="Lapidus A."/>
            <person name="Nolan M."/>
            <person name="Lucas S."/>
            <person name="Hammon N."/>
            <person name="Deshpande S."/>
            <person name="Cheng J.F."/>
            <person name="Tapia R."/>
            <person name="Han C."/>
            <person name="Goodwin L."/>
            <person name="Pitluck S."/>
            <person name="Huntemann M."/>
            <person name="Liolios K."/>
            <person name="Ivanova N."/>
            <person name="Pagani I."/>
            <person name="Mavromatis K."/>
            <person name="Ovchinikova G."/>
            <person name="Pati A."/>
            <person name="Chen A."/>
            <person name="Palaniappan K."/>
            <person name="Land M."/>
            <person name="Hauser L."/>
            <person name="Brambilla E.M."/>
            <person name="Rohde M."/>
            <person name="Spring S."/>
            <person name="Detter J.C."/>
            <person name="Woyke T."/>
            <person name="Bristow J."/>
            <person name="Eisen J.A."/>
            <person name="Markowitz V."/>
            <person name="Hugenholtz P."/>
            <person name="Kyrpides N.C."/>
            <person name="Klenk H.P."/>
        </authorList>
    </citation>
    <scope>NUCLEOTIDE SEQUENCE [LARGE SCALE GENOMIC DNA]</scope>
    <source>
        <strain evidence="3">ATCC 700848 / DSM 11109 / ASRB2</strain>
    </source>
</reference>
<evidence type="ECO:0008006" key="4">
    <source>
        <dbReference type="Google" id="ProtNLM"/>
    </source>
</evidence>
<dbReference type="OrthoDB" id="8565681at2"/>
<reference evidence="3" key="2">
    <citation type="submission" date="2011-03" db="EMBL/GenBank/DDBJ databases">
        <title>The complete genome of Desulfobacca acetoxidans DSM 11109.</title>
        <authorList>
            <consortium name="US DOE Joint Genome Institute (JGI-PGF)"/>
            <person name="Lucas S."/>
            <person name="Copeland A."/>
            <person name="Lapidus A."/>
            <person name="Bruce D."/>
            <person name="Goodwin L."/>
            <person name="Pitluck S."/>
            <person name="Peters L."/>
            <person name="Kyrpides N."/>
            <person name="Mavromatis K."/>
            <person name="Ivanova N."/>
            <person name="Ovchinnikova G."/>
            <person name="Teshima H."/>
            <person name="Detter J.C."/>
            <person name="Han C."/>
            <person name="Land M."/>
            <person name="Hauser L."/>
            <person name="Markowitz V."/>
            <person name="Cheng J.-F."/>
            <person name="Hugenholtz P."/>
            <person name="Woyke T."/>
            <person name="Wu D."/>
            <person name="Spring S."/>
            <person name="Schueler E."/>
            <person name="Brambilla E."/>
            <person name="Klenk H.-P."/>
            <person name="Eisen J.A."/>
        </authorList>
    </citation>
    <scope>NUCLEOTIDE SEQUENCE [LARGE SCALE GENOMIC DNA]</scope>
    <source>
        <strain evidence="3">ATCC 700848 / DSM 11109 / ASRB2</strain>
    </source>
</reference>
<dbReference type="KEGG" id="dao:Desac_2708"/>
<evidence type="ECO:0000313" key="2">
    <source>
        <dbReference type="EMBL" id="AEB10522.1"/>
    </source>
</evidence>
<name>F2NIP7_DESAR</name>
<protein>
    <recommendedName>
        <fullName evidence="4">DUF4410 domain-containing protein</fullName>
    </recommendedName>
</protein>
<dbReference type="Proteomes" id="UP000000483">
    <property type="component" value="Chromosome"/>
</dbReference>
<dbReference type="EMBL" id="CP002629">
    <property type="protein sequence ID" value="AEB10522.1"/>
    <property type="molecule type" value="Genomic_DNA"/>
</dbReference>
<keyword evidence="1" id="KW-0732">Signal</keyword>
<dbReference type="AlphaFoldDB" id="F2NIP7"/>
<organism evidence="2 3">
    <name type="scientific">Desulfobacca acetoxidans (strain ATCC 700848 / DSM 11109 / ASRB2)</name>
    <dbReference type="NCBI Taxonomy" id="880072"/>
    <lineage>
        <taxon>Bacteria</taxon>
        <taxon>Pseudomonadati</taxon>
        <taxon>Thermodesulfobacteriota</taxon>
        <taxon>Desulfobaccia</taxon>
        <taxon>Desulfobaccales</taxon>
        <taxon>Desulfobaccaceae</taxon>
        <taxon>Desulfobacca</taxon>
    </lineage>
</organism>
<sequence length="189" mass="20003">MQKQSSKLVAVSVGLFLLGLYCAGCASSKGSVSAVAPLQTDVSLGKYEKVLIEIKNNDNIQITASEKERILMQIIAAVKRDYPTRFKGVNEGGDDPATLRAIVNITQYDKGNAFARAMLAGLGQIKINADVSICDSSSSETLCRYEASKRFAWGGIYGGSTTIETVEEGFAKAVADCICGASEASKGKS</sequence>
<feature type="signal peptide" evidence="1">
    <location>
        <begin position="1"/>
        <end position="26"/>
    </location>
</feature>
<evidence type="ECO:0000313" key="3">
    <source>
        <dbReference type="Proteomes" id="UP000000483"/>
    </source>
</evidence>
<dbReference type="InterPro" id="IPR025522">
    <property type="entry name" value="DUF4410"/>
</dbReference>
<gene>
    <name evidence="2" type="ordered locus">Desac_2708</name>
</gene>
<accession>F2NIP7</accession>